<keyword evidence="1" id="KW-1133">Transmembrane helix</keyword>
<protein>
    <submittedName>
        <fullName evidence="2">Uncharacterized protein</fullName>
    </submittedName>
</protein>
<organism evidence="2 3">
    <name type="scientific">Hanamia caeni</name>
    <dbReference type="NCBI Taxonomy" id="2294116"/>
    <lineage>
        <taxon>Bacteria</taxon>
        <taxon>Pseudomonadati</taxon>
        <taxon>Bacteroidota</taxon>
        <taxon>Chitinophagia</taxon>
        <taxon>Chitinophagales</taxon>
        <taxon>Chitinophagaceae</taxon>
        <taxon>Hanamia</taxon>
    </lineage>
</organism>
<dbReference type="Proteomes" id="UP000267223">
    <property type="component" value="Unassembled WGS sequence"/>
</dbReference>
<keyword evidence="1" id="KW-0812">Transmembrane</keyword>
<keyword evidence="3" id="KW-1185">Reference proteome</keyword>
<dbReference type="AlphaFoldDB" id="A0A3M9NQB6"/>
<name>A0A3M9NQB6_9BACT</name>
<feature type="transmembrane region" description="Helical" evidence="1">
    <location>
        <begin position="6"/>
        <end position="30"/>
    </location>
</feature>
<dbReference type="EMBL" id="RJJR01000001">
    <property type="protein sequence ID" value="RNI39864.1"/>
    <property type="molecule type" value="Genomic_DNA"/>
</dbReference>
<evidence type="ECO:0000256" key="1">
    <source>
        <dbReference type="SAM" id="Phobius"/>
    </source>
</evidence>
<dbReference type="OrthoDB" id="949965at2"/>
<keyword evidence="1" id="KW-0472">Membrane</keyword>
<sequence length="160" mass="18593">MLKNISWSSYLSITAAITAIYYFLIAVIFYRNEITKVFFSGRSHFITAPSKTRRDNLIMKSDNDSELEYKSGQNEKEDEMQSSRVHQLINELNKIFKKSSEKKYLKEELILAIQLTLKNYLSLKETPFLGAINSLIELESQSQCSIYLNEDEMDLLWKAG</sequence>
<reference evidence="2 3" key="1">
    <citation type="submission" date="2018-11" db="EMBL/GenBank/DDBJ databases">
        <title>Draft genome sequence of Ferruginibacter sp. BO-59.</title>
        <authorList>
            <person name="Im W.T."/>
        </authorList>
    </citation>
    <scope>NUCLEOTIDE SEQUENCE [LARGE SCALE GENOMIC DNA]</scope>
    <source>
        <strain evidence="2 3">BO-59</strain>
    </source>
</reference>
<evidence type="ECO:0000313" key="3">
    <source>
        <dbReference type="Proteomes" id="UP000267223"/>
    </source>
</evidence>
<gene>
    <name evidence="2" type="ORF">EFY79_00750</name>
</gene>
<comment type="caution">
    <text evidence="2">The sequence shown here is derived from an EMBL/GenBank/DDBJ whole genome shotgun (WGS) entry which is preliminary data.</text>
</comment>
<evidence type="ECO:0000313" key="2">
    <source>
        <dbReference type="EMBL" id="RNI39864.1"/>
    </source>
</evidence>
<dbReference type="RefSeq" id="WP_123118755.1">
    <property type="nucleotide sequence ID" value="NZ_RJJR01000001.1"/>
</dbReference>
<proteinExistence type="predicted"/>
<accession>A0A3M9NQB6</accession>